<evidence type="ECO:0000313" key="2">
    <source>
        <dbReference type="EMBL" id="SMQ65929.1"/>
    </source>
</evidence>
<proteinExistence type="predicted"/>
<sequence length="52" mass="5914">MTYNDLRHFADSWGLLGMALLFLGLIAWPFRKGAGDRNREAATMIFEDDDHG</sequence>
<protein>
    <submittedName>
        <fullName evidence="2">Cytochrome c oxidase cbb3-type subunit 4</fullName>
    </submittedName>
</protein>
<dbReference type="CDD" id="cd01324">
    <property type="entry name" value="cbb3_Oxidase_CcoQ"/>
    <property type="match status" value="1"/>
</dbReference>
<dbReference type="InterPro" id="IPR008621">
    <property type="entry name" value="Cbb3-typ_cyt_oxidase_comp"/>
</dbReference>
<dbReference type="GeneID" id="303001446"/>
<keyword evidence="3" id="KW-1185">Reference proteome</keyword>
<evidence type="ECO:0000256" key="1">
    <source>
        <dbReference type="SAM" id="Phobius"/>
    </source>
</evidence>
<dbReference type="RefSeq" id="WP_086456482.1">
    <property type="nucleotide sequence ID" value="NZ_FXWL01000001.1"/>
</dbReference>
<dbReference type="AlphaFoldDB" id="A0A1Y6EUP9"/>
<keyword evidence="1" id="KW-1133">Transmembrane helix</keyword>
<name>A0A1Y6EUP9_9SPHN</name>
<gene>
    <name evidence="2" type="ORF">SAMN06295984_1386</name>
</gene>
<keyword evidence="1" id="KW-0472">Membrane</keyword>
<keyword evidence="1" id="KW-0812">Transmembrane</keyword>
<feature type="transmembrane region" description="Helical" evidence="1">
    <location>
        <begin position="12"/>
        <end position="30"/>
    </location>
</feature>
<dbReference type="EMBL" id="FXWL01000001">
    <property type="protein sequence ID" value="SMQ65929.1"/>
    <property type="molecule type" value="Genomic_DNA"/>
</dbReference>
<organism evidence="2 3">
    <name type="scientific">Sphingopyxis terrae subsp. ummariensis</name>
    <dbReference type="NCBI Taxonomy" id="429001"/>
    <lineage>
        <taxon>Bacteria</taxon>
        <taxon>Pseudomonadati</taxon>
        <taxon>Pseudomonadota</taxon>
        <taxon>Alphaproteobacteria</taxon>
        <taxon>Sphingomonadales</taxon>
        <taxon>Sphingomonadaceae</taxon>
        <taxon>Sphingopyxis</taxon>
    </lineage>
</organism>
<dbReference type="Pfam" id="PF05545">
    <property type="entry name" value="FixQ"/>
    <property type="match status" value="1"/>
</dbReference>
<evidence type="ECO:0000313" key="3">
    <source>
        <dbReference type="Proteomes" id="UP000194469"/>
    </source>
</evidence>
<accession>A0A1Y6EUP9</accession>
<dbReference type="Proteomes" id="UP000194469">
    <property type="component" value="Unassembled WGS sequence"/>
</dbReference>
<reference evidence="3" key="1">
    <citation type="submission" date="2017-04" db="EMBL/GenBank/DDBJ databases">
        <authorList>
            <person name="Varghese N."/>
            <person name="Submissions S."/>
        </authorList>
    </citation>
    <scope>NUCLEOTIDE SEQUENCE [LARGE SCALE GENOMIC DNA]</scope>
    <source>
        <strain evidence="3">UI2</strain>
    </source>
</reference>